<dbReference type="EMBL" id="JALJOS010000004">
    <property type="protein sequence ID" value="KAK9840423.1"/>
    <property type="molecule type" value="Genomic_DNA"/>
</dbReference>
<feature type="region of interest" description="Disordered" evidence="1">
    <location>
        <begin position="139"/>
        <end position="230"/>
    </location>
</feature>
<evidence type="ECO:0000313" key="2">
    <source>
        <dbReference type="EMBL" id="KAK9840423.1"/>
    </source>
</evidence>
<dbReference type="AlphaFoldDB" id="A0AAW1S4E0"/>
<organism evidence="2 3">
    <name type="scientific">Apatococcus lobatus</name>
    <dbReference type="NCBI Taxonomy" id="904363"/>
    <lineage>
        <taxon>Eukaryota</taxon>
        <taxon>Viridiplantae</taxon>
        <taxon>Chlorophyta</taxon>
        <taxon>core chlorophytes</taxon>
        <taxon>Trebouxiophyceae</taxon>
        <taxon>Chlorellales</taxon>
        <taxon>Chlorellaceae</taxon>
        <taxon>Apatococcus</taxon>
    </lineage>
</organism>
<feature type="region of interest" description="Disordered" evidence="1">
    <location>
        <begin position="1"/>
        <end position="36"/>
    </location>
</feature>
<evidence type="ECO:0000313" key="3">
    <source>
        <dbReference type="Proteomes" id="UP001438707"/>
    </source>
</evidence>
<reference evidence="2 3" key="1">
    <citation type="journal article" date="2024" name="Nat. Commun.">
        <title>Phylogenomics reveals the evolutionary origins of lichenization in chlorophyte algae.</title>
        <authorList>
            <person name="Puginier C."/>
            <person name="Libourel C."/>
            <person name="Otte J."/>
            <person name="Skaloud P."/>
            <person name="Haon M."/>
            <person name="Grisel S."/>
            <person name="Petersen M."/>
            <person name="Berrin J.G."/>
            <person name="Delaux P.M."/>
            <person name="Dal Grande F."/>
            <person name="Keller J."/>
        </authorList>
    </citation>
    <scope>NUCLEOTIDE SEQUENCE [LARGE SCALE GENOMIC DNA]</scope>
    <source>
        <strain evidence="2 3">SAG 2145</strain>
    </source>
</reference>
<feature type="compositionally biased region" description="Polar residues" evidence="1">
    <location>
        <begin position="139"/>
        <end position="156"/>
    </location>
</feature>
<feature type="compositionally biased region" description="Basic residues" evidence="1">
    <location>
        <begin position="287"/>
        <end position="304"/>
    </location>
</feature>
<keyword evidence="3" id="KW-1185">Reference proteome</keyword>
<dbReference type="Proteomes" id="UP001438707">
    <property type="component" value="Unassembled WGS sequence"/>
</dbReference>
<name>A0AAW1S4E0_9CHLO</name>
<sequence>MAKTTSRKSQTPKLSAARPPCKHRRKQAQPQSSAATLTQLAADRQAYKELQDYQAMFYQEKLRGLADVAPPQHLHEAQAPLQRPRGLTRLPRNCKRRRDDVYSHGDQLDAMVPLGAQTVSDDEASDVLATLHTAAMPTDTSCKAKQATTATSSNTHALDPSRGAEGGYSKNGGNHHKAGRSSSSKVSAVPGTPTCDDPASLTMAQKRRAGSADSTSAPISHPVPQPASQLASLSAGSLEAACLCATSGRTRATSAKAKAAAIKPGCISLACLKEPNLPCTPPEVDRSRRRSPLTHAKAKLHQRV</sequence>
<evidence type="ECO:0000256" key="1">
    <source>
        <dbReference type="SAM" id="MobiDB-lite"/>
    </source>
</evidence>
<gene>
    <name evidence="2" type="ORF">WJX74_009691</name>
</gene>
<feature type="region of interest" description="Disordered" evidence="1">
    <location>
        <begin position="74"/>
        <end position="94"/>
    </location>
</feature>
<feature type="region of interest" description="Disordered" evidence="1">
    <location>
        <begin position="281"/>
        <end position="304"/>
    </location>
</feature>
<comment type="caution">
    <text evidence="2">The sequence shown here is derived from an EMBL/GenBank/DDBJ whole genome shotgun (WGS) entry which is preliminary data.</text>
</comment>
<protein>
    <submittedName>
        <fullName evidence="2">Uncharacterized protein</fullName>
    </submittedName>
</protein>
<accession>A0AAW1S4E0</accession>
<proteinExistence type="predicted"/>